<feature type="compositionally biased region" description="Polar residues" evidence="1">
    <location>
        <begin position="31"/>
        <end position="40"/>
    </location>
</feature>
<keyword evidence="3" id="KW-1185">Reference proteome</keyword>
<name>A0A4R6DPB7_9RHOO</name>
<feature type="region of interest" description="Disordered" evidence="1">
    <location>
        <begin position="31"/>
        <end position="54"/>
    </location>
</feature>
<dbReference type="Gene3D" id="2.30.30.40">
    <property type="entry name" value="SH3 Domains"/>
    <property type="match status" value="1"/>
</dbReference>
<reference evidence="2 3" key="1">
    <citation type="submission" date="2019-03" db="EMBL/GenBank/DDBJ databases">
        <title>Genomic Encyclopedia of Type Strains, Phase IV (KMG-IV): sequencing the most valuable type-strain genomes for metagenomic binning, comparative biology and taxonomic classification.</title>
        <authorList>
            <person name="Goeker M."/>
        </authorList>
    </citation>
    <scope>NUCLEOTIDE SEQUENCE [LARGE SCALE GENOMIC DNA]</scope>
    <source>
        <strain evidence="2 3">DSM 12121</strain>
    </source>
</reference>
<evidence type="ECO:0000313" key="3">
    <source>
        <dbReference type="Proteomes" id="UP000295129"/>
    </source>
</evidence>
<evidence type="ECO:0000256" key="1">
    <source>
        <dbReference type="SAM" id="MobiDB-lite"/>
    </source>
</evidence>
<evidence type="ECO:0000313" key="2">
    <source>
        <dbReference type="EMBL" id="TDN46058.1"/>
    </source>
</evidence>
<dbReference type="AlphaFoldDB" id="A0A4R6DPB7"/>
<feature type="non-terminal residue" evidence="2">
    <location>
        <position position="1"/>
    </location>
</feature>
<dbReference type="EMBL" id="SNVV01000028">
    <property type="protein sequence ID" value="TDN46058.1"/>
    <property type="molecule type" value="Genomic_DNA"/>
</dbReference>
<accession>A0A4R6DPB7</accession>
<organism evidence="2 3">
    <name type="scientific">Azoarcus indigens</name>
    <dbReference type="NCBI Taxonomy" id="29545"/>
    <lineage>
        <taxon>Bacteria</taxon>
        <taxon>Pseudomonadati</taxon>
        <taxon>Pseudomonadota</taxon>
        <taxon>Betaproteobacteria</taxon>
        <taxon>Rhodocyclales</taxon>
        <taxon>Zoogloeaceae</taxon>
        <taxon>Azoarcus</taxon>
    </lineage>
</organism>
<evidence type="ECO:0008006" key="4">
    <source>
        <dbReference type="Google" id="ProtNLM"/>
    </source>
</evidence>
<protein>
    <recommendedName>
        <fullName evidence="4">CheW-like protein</fullName>
    </recommendedName>
</protein>
<gene>
    <name evidence="2" type="ORF">C7389_12855</name>
</gene>
<proteinExistence type="predicted"/>
<dbReference type="Proteomes" id="UP000295129">
    <property type="component" value="Unassembled WGS sequence"/>
</dbReference>
<sequence>RGMRGLSGSSILGSGEVALILDVAAMSHIATSQENHTTPPASDRVETNTATKAL</sequence>
<comment type="caution">
    <text evidence="2">The sequence shown here is derived from an EMBL/GenBank/DDBJ whole genome shotgun (WGS) entry which is preliminary data.</text>
</comment>